<dbReference type="Proteomes" id="UP001165082">
    <property type="component" value="Unassembled WGS sequence"/>
</dbReference>
<feature type="compositionally biased region" description="Basic and acidic residues" evidence="1">
    <location>
        <begin position="449"/>
        <end position="458"/>
    </location>
</feature>
<evidence type="ECO:0000313" key="2">
    <source>
        <dbReference type="EMBL" id="GMH61388.1"/>
    </source>
</evidence>
<feature type="non-terminal residue" evidence="2">
    <location>
        <position position="1"/>
    </location>
</feature>
<accession>A0A9W7A2B6</accession>
<dbReference type="EMBL" id="BRXZ01002407">
    <property type="protein sequence ID" value="GMH61388.1"/>
    <property type="molecule type" value="Genomic_DNA"/>
</dbReference>
<reference evidence="2" key="1">
    <citation type="submission" date="2022-07" db="EMBL/GenBank/DDBJ databases">
        <title>Genome analysis of Parmales, a sister group of diatoms, reveals the evolutionary specialization of diatoms from phago-mixotrophs to photoautotrophs.</title>
        <authorList>
            <person name="Ban H."/>
            <person name="Sato S."/>
            <person name="Yoshikawa S."/>
            <person name="Kazumasa Y."/>
            <person name="Nakamura Y."/>
            <person name="Ichinomiya M."/>
            <person name="Saitoh K."/>
            <person name="Sato N."/>
            <person name="Blanc-Mathieu R."/>
            <person name="Endo H."/>
            <person name="Kuwata A."/>
            <person name="Ogata H."/>
        </authorList>
    </citation>
    <scope>NUCLEOTIDE SEQUENCE</scope>
</reference>
<evidence type="ECO:0000313" key="3">
    <source>
        <dbReference type="Proteomes" id="UP001165082"/>
    </source>
</evidence>
<organism evidence="2 3">
    <name type="scientific">Triparma retinervis</name>
    <dbReference type="NCBI Taxonomy" id="2557542"/>
    <lineage>
        <taxon>Eukaryota</taxon>
        <taxon>Sar</taxon>
        <taxon>Stramenopiles</taxon>
        <taxon>Ochrophyta</taxon>
        <taxon>Bolidophyceae</taxon>
        <taxon>Parmales</taxon>
        <taxon>Triparmaceae</taxon>
        <taxon>Triparma</taxon>
    </lineage>
</organism>
<dbReference type="AlphaFoldDB" id="A0A9W7A2B6"/>
<comment type="caution">
    <text evidence="2">The sequence shown here is derived from an EMBL/GenBank/DDBJ whole genome shotgun (WGS) entry which is preliminary data.</text>
</comment>
<name>A0A9W7A2B6_9STRA</name>
<keyword evidence="3" id="KW-1185">Reference proteome</keyword>
<evidence type="ECO:0000256" key="1">
    <source>
        <dbReference type="SAM" id="MobiDB-lite"/>
    </source>
</evidence>
<dbReference type="OrthoDB" id="199448at2759"/>
<sequence length="494" mass="53948">MKALAQCQDSCEDELTLQDYATTSWKLVLSVPEYRQKWESLKKLLGGGAELQSLADLSAAQVKQLFDKLGIDTNSPFINAQMQGIYADTFYDEEVVEGEVSVDPSNPGPDLISSEESWAEALTWISELTEVQEDAIDDKIDICYEACSESHPMVFSFDADAEGFPELDMWVSSILRQGIDLNVADPQAIAKALEEEFEAAGGVGNGATAISAPSGGDVAGEGTDVLDQPYNYQDLHTTYAPETAEQFAALLRSHMPIPALQDEVALFADGVARNGEVGVYYVGADSWSLSVATLAACTVSSGIKFAHLDMGQRPHYASYTRGLPSLMLSSCPFADLDQCLYDWDATGTKHPVPCCHAAVFKAWPLCESPLWTVERLQKWIMNGVKEEKKKVKFQTCPYKEDLPFLFSGYEERQFDLYCGDYEDTGNAGVGSRSSGRADVNLGGAAYEGGGRKKKDEGAWKGAAGVIDDPDSPKFWVPDVGWVSTKPVEADETRW</sequence>
<feature type="region of interest" description="Disordered" evidence="1">
    <location>
        <begin position="445"/>
        <end position="465"/>
    </location>
</feature>
<proteinExistence type="predicted"/>
<protein>
    <submittedName>
        <fullName evidence="2">Uncharacterized protein</fullName>
    </submittedName>
</protein>
<gene>
    <name evidence="2" type="ORF">TrRE_jg137</name>
</gene>